<comment type="caution">
    <text evidence="14">The sequence shown here is derived from an EMBL/GenBank/DDBJ whole genome shotgun (WGS) entry which is preliminary data.</text>
</comment>
<keyword evidence="9" id="KW-0547">Nucleotide-binding</keyword>
<dbReference type="SUPFAM" id="SSF51905">
    <property type="entry name" value="FAD/NAD(P)-binding domain"/>
    <property type="match status" value="1"/>
</dbReference>
<evidence type="ECO:0000313" key="15">
    <source>
        <dbReference type="Proteomes" id="UP000816034"/>
    </source>
</evidence>
<name>A0AA88KH20_NAELO</name>
<feature type="domain" description="Pyridine nucleotide-disulphide oxidoreductase dimerisation" evidence="12">
    <location>
        <begin position="384"/>
        <end position="494"/>
    </location>
</feature>
<dbReference type="Proteomes" id="UP000816034">
    <property type="component" value="Unassembled WGS sequence"/>
</dbReference>
<dbReference type="GO" id="GO:0050660">
    <property type="term" value="F:flavin adenine dinucleotide binding"/>
    <property type="evidence" value="ECO:0007669"/>
    <property type="project" value="InterPro"/>
</dbReference>
<dbReference type="InterPro" id="IPR006258">
    <property type="entry name" value="Lipoamide_DH"/>
</dbReference>
<feature type="binding site" evidence="9">
    <location>
        <position position="85"/>
    </location>
    <ligand>
        <name>FAD</name>
        <dbReference type="ChEBI" id="CHEBI:57692"/>
    </ligand>
</feature>
<dbReference type="PIRSF" id="PIRSF000350">
    <property type="entry name" value="Mercury_reductase_MerA"/>
    <property type="match status" value="1"/>
</dbReference>
<dbReference type="InterPro" id="IPR012999">
    <property type="entry name" value="Pyr_OxRdtase_I_AS"/>
</dbReference>
<dbReference type="InterPro" id="IPR001100">
    <property type="entry name" value="Pyr_nuc-diS_OxRdtase"/>
</dbReference>
<evidence type="ECO:0000259" key="13">
    <source>
        <dbReference type="Pfam" id="PF07992"/>
    </source>
</evidence>
<feature type="binding site" evidence="9">
    <location>
        <position position="350"/>
    </location>
    <ligand>
        <name>FAD</name>
        <dbReference type="ChEBI" id="CHEBI:57692"/>
    </ligand>
</feature>
<evidence type="ECO:0000256" key="1">
    <source>
        <dbReference type="ARBA" id="ARBA00007532"/>
    </source>
</evidence>
<keyword evidence="4 11" id="KW-0560">Oxidoreductase</keyword>
<dbReference type="Pfam" id="PF07992">
    <property type="entry name" value="Pyr_redox_2"/>
    <property type="match status" value="1"/>
</dbReference>
<dbReference type="FunFam" id="3.30.390.30:FF:000001">
    <property type="entry name" value="Dihydrolipoyl dehydrogenase"/>
    <property type="match status" value="1"/>
</dbReference>
<evidence type="ECO:0000256" key="6">
    <source>
        <dbReference type="ARBA" id="ARBA00023157"/>
    </source>
</evidence>
<evidence type="ECO:0000256" key="4">
    <source>
        <dbReference type="ARBA" id="ARBA00023002"/>
    </source>
</evidence>
<dbReference type="EMBL" id="PYSW02000038">
    <property type="protein sequence ID" value="KAG2377353.1"/>
    <property type="molecule type" value="Genomic_DNA"/>
</dbReference>
<feature type="binding site" evidence="9">
    <location>
        <begin position="356"/>
        <end position="359"/>
    </location>
    <ligand>
        <name>FAD</name>
        <dbReference type="ChEBI" id="CHEBI:57692"/>
    </ligand>
</feature>
<dbReference type="InterPro" id="IPR023753">
    <property type="entry name" value="FAD/NAD-binding_dom"/>
</dbReference>
<dbReference type="Pfam" id="PF02852">
    <property type="entry name" value="Pyr_redox_dim"/>
    <property type="match status" value="1"/>
</dbReference>
<dbReference type="RefSeq" id="XP_044544615.1">
    <property type="nucleotide sequence ID" value="XM_044699432.1"/>
</dbReference>
<dbReference type="NCBIfam" id="TIGR01350">
    <property type="entry name" value="lipoamide_DH"/>
    <property type="match status" value="1"/>
</dbReference>
<feature type="disulfide bond" description="Redox-active" evidence="10">
    <location>
        <begin position="76"/>
        <end position="81"/>
    </location>
</feature>
<feature type="binding site" evidence="9">
    <location>
        <position position="309"/>
    </location>
    <ligand>
        <name>NAD(+)</name>
        <dbReference type="ChEBI" id="CHEBI:57540"/>
    </ligand>
</feature>
<dbReference type="PANTHER" id="PTHR22912">
    <property type="entry name" value="DISULFIDE OXIDOREDUCTASE"/>
    <property type="match status" value="1"/>
</dbReference>
<feature type="binding site" evidence="9">
    <location>
        <position position="150"/>
    </location>
    <ligand>
        <name>FAD</name>
        <dbReference type="ChEBI" id="CHEBI:57692"/>
    </ligand>
</feature>
<keyword evidence="5 9" id="KW-0520">NAD</keyword>
<dbReference type="SUPFAM" id="SSF55424">
    <property type="entry name" value="FAD/NAD-linked reductases, dimerisation (C-terminal) domain"/>
    <property type="match status" value="1"/>
</dbReference>
<evidence type="ECO:0000256" key="5">
    <source>
        <dbReference type="ARBA" id="ARBA00023027"/>
    </source>
</evidence>
<keyword evidence="7 11" id="KW-0676">Redox-active center</keyword>
<dbReference type="PRINTS" id="PR00411">
    <property type="entry name" value="PNDRDTASEI"/>
</dbReference>
<feature type="binding site" evidence="9">
    <location>
        <position position="239"/>
    </location>
    <ligand>
        <name>NAD(+)</name>
        <dbReference type="ChEBI" id="CHEBI:57540"/>
    </ligand>
</feature>
<feature type="binding site" evidence="9">
    <location>
        <begin position="216"/>
        <end position="223"/>
    </location>
    <ligand>
        <name>NAD(+)</name>
        <dbReference type="ChEBI" id="CHEBI:57540"/>
    </ligand>
</feature>
<evidence type="ECO:0000256" key="10">
    <source>
        <dbReference type="PIRSR" id="PIRSR000350-4"/>
    </source>
</evidence>
<proteinExistence type="inferred from homology"/>
<feature type="domain" description="FAD/NAD(P)-binding" evidence="13">
    <location>
        <begin position="38"/>
        <end position="365"/>
    </location>
</feature>
<evidence type="ECO:0000256" key="9">
    <source>
        <dbReference type="PIRSR" id="PIRSR000350-3"/>
    </source>
</evidence>
<feature type="active site" description="Proton acceptor" evidence="8">
    <location>
        <position position="483"/>
    </location>
</feature>
<evidence type="ECO:0000256" key="11">
    <source>
        <dbReference type="RuleBase" id="RU003692"/>
    </source>
</evidence>
<dbReference type="GO" id="GO:0006103">
    <property type="term" value="P:2-oxoglutarate metabolic process"/>
    <property type="evidence" value="ECO:0007669"/>
    <property type="project" value="TreeGrafter"/>
</dbReference>
<accession>A0AA88KH20</accession>
<dbReference type="PANTHER" id="PTHR22912:SF223">
    <property type="entry name" value="DIHYDROLIPOYL DEHYDROGENASE 1, MITOCHONDRIAL"/>
    <property type="match status" value="1"/>
</dbReference>
<sequence length="505" mass="54017">MFKSSTKVVLNQHKTGALLLNRSLNQTSSSRFYATDKKQVVVIGGGPGGYVAAIKAAQLGLKTVCVEKRGTLGGTCLNVGCIPSKALLHASHMYHEAHGSGFAKWGISLKDVNIDVATMQKQKQKAVSGLTGGIEHLFKKYKVEYVKGEGTIVGKNEVAVKGLDGKNETITTENIIIATGSEPTPLPFLPFDEKVILSSTGALSLDHIPKRMVVIGAGVIGLEMGSVYARLGSEVTVVEYADRVSPFLDKEVSATLKKILEKQGMKFKLGVAVKTGKVVDGNKVVLELANNASGAVESFEADVALISIGRRPHTQNLGLNNVGIPLDERGRVVIDEHFRTKVPNIYGIGDVVRGPMLAHKAEDEGIAVAESLAGRHGHVNYDAIPNVIYTHPEIASVGKTEEELTKEGIKYKVGKFPYMGNSRARTIDDGTEGFVKILTDAQTDKVLGVHIIGIYAGELISEAVLAMEYGASAEDIARTCHAHPTLSEAVKEAALMAYDGKPIHF</sequence>
<evidence type="ECO:0000256" key="2">
    <source>
        <dbReference type="ARBA" id="ARBA00022630"/>
    </source>
</evidence>
<protein>
    <recommendedName>
        <fullName evidence="11">Dihydrolipoyl dehydrogenase</fullName>
        <ecNumber evidence="11">1.8.1.4</ecNumber>
    </recommendedName>
</protein>
<dbReference type="InterPro" id="IPR050151">
    <property type="entry name" value="Class-I_Pyr_Nuc-Dis_Oxidored"/>
</dbReference>
<dbReference type="InterPro" id="IPR004099">
    <property type="entry name" value="Pyr_nucl-diS_OxRdtase_dimer"/>
</dbReference>
<dbReference type="InterPro" id="IPR016156">
    <property type="entry name" value="FAD/NAD-linked_Rdtase_dimer_sf"/>
</dbReference>
<evidence type="ECO:0000256" key="8">
    <source>
        <dbReference type="PIRSR" id="PIRSR000350-2"/>
    </source>
</evidence>
<reference evidence="14 15" key="1">
    <citation type="journal article" date="2018" name="BMC Genomics">
        <title>The genome of Naegleria lovaniensis, the basis for a comparative approach to unravel pathogenicity factors of the human pathogenic amoeba N. fowleri.</title>
        <authorList>
            <person name="Liechti N."/>
            <person name="Schurch N."/>
            <person name="Bruggmann R."/>
            <person name="Wittwer M."/>
        </authorList>
    </citation>
    <scope>NUCLEOTIDE SEQUENCE [LARGE SCALE GENOMIC DNA]</scope>
    <source>
        <strain evidence="14 15">ATCC 30569</strain>
    </source>
</reference>
<dbReference type="EC" id="1.8.1.4" evidence="11"/>
<dbReference type="AlphaFoldDB" id="A0AA88KH20"/>
<dbReference type="Gene3D" id="3.50.50.60">
    <property type="entry name" value="FAD/NAD(P)-binding domain"/>
    <property type="match status" value="2"/>
</dbReference>
<evidence type="ECO:0000256" key="7">
    <source>
        <dbReference type="ARBA" id="ARBA00023284"/>
    </source>
</evidence>
<dbReference type="PROSITE" id="PS00076">
    <property type="entry name" value="PYRIDINE_REDOX_1"/>
    <property type="match status" value="1"/>
</dbReference>
<dbReference type="Gene3D" id="3.30.390.30">
    <property type="match status" value="1"/>
</dbReference>
<organism evidence="14 15">
    <name type="scientific">Naegleria lovaniensis</name>
    <name type="common">Amoeba</name>
    <dbReference type="NCBI Taxonomy" id="51637"/>
    <lineage>
        <taxon>Eukaryota</taxon>
        <taxon>Discoba</taxon>
        <taxon>Heterolobosea</taxon>
        <taxon>Tetramitia</taxon>
        <taxon>Eutetramitia</taxon>
        <taxon>Vahlkampfiidae</taxon>
        <taxon>Naegleria</taxon>
    </lineage>
</organism>
<evidence type="ECO:0000313" key="14">
    <source>
        <dbReference type="EMBL" id="KAG2377353.1"/>
    </source>
</evidence>
<dbReference type="GO" id="GO:0045252">
    <property type="term" value="C:oxoglutarate dehydrogenase complex"/>
    <property type="evidence" value="ECO:0007669"/>
    <property type="project" value="TreeGrafter"/>
</dbReference>
<evidence type="ECO:0000256" key="3">
    <source>
        <dbReference type="ARBA" id="ARBA00022827"/>
    </source>
</evidence>
<comment type="catalytic activity">
    <reaction evidence="11">
        <text>N(6)-[(R)-dihydrolipoyl]-L-lysyl-[protein] + NAD(+) = N(6)-[(R)-lipoyl]-L-lysyl-[protein] + NADH + H(+)</text>
        <dbReference type="Rhea" id="RHEA:15045"/>
        <dbReference type="Rhea" id="RHEA-COMP:10474"/>
        <dbReference type="Rhea" id="RHEA-COMP:10475"/>
        <dbReference type="ChEBI" id="CHEBI:15378"/>
        <dbReference type="ChEBI" id="CHEBI:57540"/>
        <dbReference type="ChEBI" id="CHEBI:57945"/>
        <dbReference type="ChEBI" id="CHEBI:83099"/>
        <dbReference type="ChEBI" id="CHEBI:83100"/>
        <dbReference type="EC" id="1.8.1.4"/>
    </reaction>
</comment>
<dbReference type="InterPro" id="IPR036188">
    <property type="entry name" value="FAD/NAD-bd_sf"/>
</dbReference>
<keyword evidence="6" id="KW-1015">Disulfide bond</keyword>
<feature type="binding site" evidence="9">
    <location>
        <begin position="179"/>
        <end position="181"/>
    </location>
    <ligand>
        <name>FAD</name>
        <dbReference type="ChEBI" id="CHEBI:57692"/>
    </ligand>
</feature>
<dbReference type="GO" id="GO:0004148">
    <property type="term" value="F:dihydrolipoyl dehydrogenase (NADH) activity"/>
    <property type="evidence" value="ECO:0007669"/>
    <property type="project" value="UniProtKB-EC"/>
</dbReference>
<keyword evidence="2 11" id="KW-0285">Flavoprotein</keyword>
<comment type="cofactor">
    <cofactor evidence="9 11">
        <name>FAD</name>
        <dbReference type="ChEBI" id="CHEBI:57692"/>
    </cofactor>
    <text evidence="9 11">Binds 1 FAD per subunit.</text>
</comment>
<keyword evidence="3 9" id="KW-0274">FAD</keyword>
<gene>
    <name evidence="14" type="ORF">C9374_009264</name>
</gene>
<dbReference type="GO" id="GO:0005739">
    <property type="term" value="C:mitochondrion"/>
    <property type="evidence" value="ECO:0007669"/>
    <property type="project" value="TreeGrafter"/>
</dbReference>
<comment type="miscellaneous">
    <text evidence="11">The active site is a redox-active disulfide bond.</text>
</comment>
<evidence type="ECO:0000259" key="12">
    <source>
        <dbReference type="Pfam" id="PF02852"/>
    </source>
</evidence>
<dbReference type="PRINTS" id="PR00368">
    <property type="entry name" value="FADPNR"/>
</dbReference>
<dbReference type="FunFam" id="3.50.50.60:FF:000001">
    <property type="entry name" value="Dihydrolipoyl dehydrogenase, mitochondrial"/>
    <property type="match status" value="1"/>
</dbReference>
<dbReference type="GeneID" id="68101718"/>
<keyword evidence="15" id="KW-1185">Reference proteome</keyword>
<comment type="similarity">
    <text evidence="1 11">Belongs to the class-I pyridine nucleotide-disulfide oxidoreductase family.</text>
</comment>